<dbReference type="PANTHER" id="PTHR11988">
    <property type="entry name" value="THYROTROPH EMBRYONIC FACTOR RELATED"/>
    <property type="match status" value="1"/>
</dbReference>
<dbReference type="InterPro" id="IPR046347">
    <property type="entry name" value="bZIP_sf"/>
</dbReference>
<keyword evidence="10" id="KW-1185">Reference proteome</keyword>
<comment type="similarity">
    <text evidence="2">Belongs to the bZIP family. NFIL3 subfamily.</text>
</comment>
<evidence type="ECO:0000313" key="10">
    <source>
        <dbReference type="Proteomes" id="UP000593567"/>
    </source>
</evidence>
<dbReference type="GO" id="GO:0000981">
    <property type="term" value="F:DNA-binding transcription factor activity, RNA polymerase II-specific"/>
    <property type="evidence" value="ECO:0007669"/>
    <property type="project" value="TreeGrafter"/>
</dbReference>
<evidence type="ECO:0000256" key="4">
    <source>
        <dbReference type="ARBA" id="ARBA00023125"/>
    </source>
</evidence>
<dbReference type="OrthoDB" id="6022300at2759"/>
<reference evidence="9" key="1">
    <citation type="submission" date="2020-06" db="EMBL/GenBank/DDBJ databases">
        <title>Draft genome of Bugula neritina, a colonial animal packing powerful symbionts and potential medicines.</title>
        <authorList>
            <person name="Rayko M."/>
        </authorList>
    </citation>
    <scope>NUCLEOTIDE SEQUENCE [LARGE SCALE GENOMIC DNA]</scope>
    <source>
        <strain evidence="9">Kwan_BN1</strain>
    </source>
</reference>
<keyword evidence="6" id="KW-0539">Nucleus</keyword>
<dbReference type="InterPro" id="IPR040223">
    <property type="entry name" value="PAR_bZIP"/>
</dbReference>
<comment type="subcellular location">
    <subcellularLocation>
        <location evidence="1">Nucleus</location>
    </subcellularLocation>
</comment>
<keyword evidence="5" id="KW-0804">Transcription</keyword>
<dbReference type="Pfam" id="PF07716">
    <property type="entry name" value="bZIP_2"/>
    <property type="match status" value="1"/>
</dbReference>
<evidence type="ECO:0000256" key="5">
    <source>
        <dbReference type="ARBA" id="ARBA00023163"/>
    </source>
</evidence>
<dbReference type="Gene3D" id="1.20.5.170">
    <property type="match status" value="1"/>
</dbReference>
<comment type="caution">
    <text evidence="9">The sequence shown here is derived from an EMBL/GenBank/DDBJ whole genome shotgun (WGS) entry which is preliminary data.</text>
</comment>
<keyword evidence="4" id="KW-0238">DNA-binding</keyword>
<accession>A0A7J7IUF2</accession>
<evidence type="ECO:0000256" key="1">
    <source>
        <dbReference type="ARBA" id="ARBA00004123"/>
    </source>
</evidence>
<dbReference type="FunFam" id="1.20.5.170:FF:000025">
    <property type="entry name" value="nuclear factor interleukin-3-regulated protein-like"/>
    <property type="match status" value="1"/>
</dbReference>
<feature type="compositionally biased region" description="Basic and acidic residues" evidence="7">
    <location>
        <begin position="246"/>
        <end position="255"/>
    </location>
</feature>
<dbReference type="PROSITE" id="PS50217">
    <property type="entry name" value="BZIP"/>
    <property type="match status" value="1"/>
</dbReference>
<evidence type="ECO:0000256" key="6">
    <source>
        <dbReference type="ARBA" id="ARBA00023242"/>
    </source>
</evidence>
<dbReference type="PANTHER" id="PTHR11988:SF27">
    <property type="entry name" value="GH27708P"/>
    <property type="match status" value="1"/>
</dbReference>
<protein>
    <submittedName>
        <fullName evidence="9">Gt</fullName>
    </submittedName>
</protein>
<dbReference type="GO" id="GO:0000978">
    <property type="term" value="F:RNA polymerase II cis-regulatory region sequence-specific DNA binding"/>
    <property type="evidence" value="ECO:0007669"/>
    <property type="project" value="TreeGrafter"/>
</dbReference>
<name>A0A7J7IUF2_BUGNE</name>
<evidence type="ECO:0000259" key="8">
    <source>
        <dbReference type="PROSITE" id="PS50217"/>
    </source>
</evidence>
<dbReference type="InterPro" id="IPR004827">
    <property type="entry name" value="bZIP"/>
</dbReference>
<feature type="region of interest" description="Disordered" evidence="7">
    <location>
        <begin position="344"/>
        <end position="389"/>
    </location>
</feature>
<feature type="compositionally biased region" description="Gly residues" evidence="7">
    <location>
        <begin position="235"/>
        <end position="245"/>
    </location>
</feature>
<evidence type="ECO:0000256" key="7">
    <source>
        <dbReference type="SAM" id="MobiDB-lite"/>
    </source>
</evidence>
<keyword evidence="3" id="KW-0805">Transcription regulation</keyword>
<dbReference type="EMBL" id="VXIV02003393">
    <property type="protein sequence ID" value="KAF6017445.1"/>
    <property type="molecule type" value="Genomic_DNA"/>
</dbReference>
<dbReference type="AlphaFoldDB" id="A0A7J7IUF2"/>
<feature type="region of interest" description="Disordered" evidence="7">
    <location>
        <begin position="193"/>
        <end position="313"/>
    </location>
</feature>
<feature type="compositionally biased region" description="Polar residues" evidence="7">
    <location>
        <begin position="36"/>
        <end position="54"/>
    </location>
</feature>
<dbReference type="SUPFAM" id="SSF57959">
    <property type="entry name" value="Leucine zipper domain"/>
    <property type="match status" value="1"/>
</dbReference>
<evidence type="ECO:0000256" key="3">
    <source>
        <dbReference type="ARBA" id="ARBA00023015"/>
    </source>
</evidence>
<dbReference type="GO" id="GO:0005634">
    <property type="term" value="C:nucleus"/>
    <property type="evidence" value="ECO:0007669"/>
    <property type="project" value="UniProtKB-SubCell"/>
</dbReference>
<dbReference type="Proteomes" id="UP000593567">
    <property type="component" value="Unassembled WGS sequence"/>
</dbReference>
<gene>
    <name evidence="9" type="ORF">EB796_024255</name>
</gene>
<organism evidence="9 10">
    <name type="scientific">Bugula neritina</name>
    <name type="common">Brown bryozoan</name>
    <name type="synonym">Sertularia neritina</name>
    <dbReference type="NCBI Taxonomy" id="10212"/>
    <lineage>
        <taxon>Eukaryota</taxon>
        <taxon>Metazoa</taxon>
        <taxon>Spiralia</taxon>
        <taxon>Lophotrochozoa</taxon>
        <taxon>Bryozoa</taxon>
        <taxon>Gymnolaemata</taxon>
        <taxon>Cheilostomatida</taxon>
        <taxon>Flustrina</taxon>
        <taxon>Buguloidea</taxon>
        <taxon>Bugulidae</taxon>
        <taxon>Bugula</taxon>
    </lineage>
</organism>
<dbReference type="SMART" id="SM00338">
    <property type="entry name" value="BRLZ"/>
    <property type="match status" value="1"/>
</dbReference>
<feature type="region of interest" description="Disordered" evidence="7">
    <location>
        <begin position="1"/>
        <end position="54"/>
    </location>
</feature>
<sequence>MPEASLFQPLTERSGAIRKSSNMSASSDDSLRKISNDSGISISPGQGHASSASRAQFEHLMAEQRLPNDLSAAMLLAQQQSLSAAAAAALNPAMLSLVSAGLGSLWNNPLAAAAMLQQEVQSSGRKMELNGDNPVVNGTGGAGKLYSKESFPLYPGLGLGNLIQTNQVAEQLALSEALQRQIMTRKLSEESLAQIPKPARKANSFSGTCSSPMMSRRVSPPISHSISPNMHPHHGGLGANTGSGHSGDELRHSPYGDDDSVSSKSSIRSRTPPPQASQSHINQSLSYADTLPLSNHQPIQPAGRKRKNGIFGSLPMSGDLSSYAVPSHPAFPIQGADNIPMHKLSTASLPTNMPSTTRPSIVQDLPIGRGSPATSRKRNRNIPDDKDDSYWERRRKNNEAAKRSRDSRRAKEDEIAIRAAFLEQENLRLRVDLNKVKEEFSRLQYVLHCFRLVVFQQGLSPPGLCQLLQQTGFIS</sequence>
<evidence type="ECO:0000313" key="9">
    <source>
        <dbReference type="EMBL" id="KAF6017445.1"/>
    </source>
</evidence>
<feature type="compositionally biased region" description="Polar residues" evidence="7">
    <location>
        <begin position="345"/>
        <end position="360"/>
    </location>
</feature>
<proteinExistence type="inferred from homology"/>
<dbReference type="CDD" id="cd14695">
    <property type="entry name" value="bZIP_HLF"/>
    <property type="match status" value="1"/>
</dbReference>
<feature type="compositionally biased region" description="Polar residues" evidence="7">
    <location>
        <begin position="276"/>
        <end position="298"/>
    </location>
</feature>
<feature type="domain" description="BZIP" evidence="8">
    <location>
        <begin position="387"/>
        <end position="444"/>
    </location>
</feature>
<evidence type="ECO:0000256" key="2">
    <source>
        <dbReference type="ARBA" id="ARBA00006079"/>
    </source>
</evidence>
<feature type="compositionally biased region" description="Low complexity" evidence="7">
    <location>
        <begin position="210"/>
        <end position="223"/>
    </location>
</feature>